<organism evidence="1 2">
    <name type="scientific">Pseudomonas fluvialis</name>
    <dbReference type="NCBI Taxonomy" id="1793966"/>
    <lineage>
        <taxon>Bacteria</taxon>
        <taxon>Pseudomonadati</taxon>
        <taxon>Pseudomonadota</taxon>
        <taxon>Gammaproteobacteria</taxon>
        <taxon>Pseudomonadales</taxon>
        <taxon>Pseudomonadaceae</taxon>
        <taxon>Pseudomonas</taxon>
    </lineage>
</organism>
<sequence>MPLLSIWLAKVCRHWFGPRGRTPAFFKCDFHQPLRSVSEVEYASPHNVSHRSGAHCDH</sequence>
<evidence type="ECO:0000313" key="2">
    <source>
        <dbReference type="Proteomes" id="UP000557193"/>
    </source>
</evidence>
<protein>
    <submittedName>
        <fullName evidence="1">Uncharacterized protein</fullName>
    </submittedName>
</protein>
<proteinExistence type="predicted"/>
<name>A0A7X0EVY7_9PSED</name>
<dbReference type="Proteomes" id="UP000557193">
    <property type="component" value="Unassembled WGS sequence"/>
</dbReference>
<reference evidence="1 2" key="1">
    <citation type="submission" date="2020-08" db="EMBL/GenBank/DDBJ databases">
        <title>Functional genomics of gut bacteria from endangered species of beetles.</title>
        <authorList>
            <person name="Carlos-Shanley C."/>
        </authorList>
    </citation>
    <scope>NUCLEOTIDE SEQUENCE [LARGE SCALE GENOMIC DNA]</scope>
    <source>
        <strain evidence="1 2">S00202</strain>
    </source>
</reference>
<comment type="caution">
    <text evidence="1">The sequence shown here is derived from an EMBL/GenBank/DDBJ whole genome shotgun (WGS) entry which is preliminary data.</text>
</comment>
<accession>A0A7X0EVY7</accession>
<gene>
    <name evidence="1" type="ORF">HNP49_003259</name>
</gene>
<dbReference type="AlphaFoldDB" id="A0A7X0EVY7"/>
<evidence type="ECO:0000313" key="1">
    <source>
        <dbReference type="EMBL" id="MBB6343071.1"/>
    </source>
</evidence>
<dbReference type="EMBL" id="JACHLL010000006">
    <property type="protein sequence ID" value="MBB6343071.1"/>
    <property type="molecule type" value="Genomic_DNA"/>
</dbReference>
<keyword evidence="2" id="KW-1185">Reference proteome</keyword>